<dbReference type="EMBL" id="CAADFY010000002">
    <property type="protein sequence ID" value="VFK51413.1"/>
    <property type="molecule type" value="Genomic_DNA"/>
</dbReference>
<dbReference type="EMBL" id="CAADFV010000002">
    <property type="protein sequence ID" value="VFK50297.1"/>
    <property type="molecule type" value="Genomic_DNA"/>
</dbReference>
<sequence length="44" mass="5033">MPLVYGLITSDICYENMSALRAETERGLDLPTHEFCQNFCFSDT</sequence>
<protein>
    <submittedName>
        <fullName evidence="3">Uncharacterized protein</fullName>
    </submittedName>
</protein>
<accession>A0A450ZW59</accession>
<dbReference type="AlphaFoldDB" id="A0A450ZW59"/>
<evidence type="ECO:0000313" key="2">
    <source>
        <dbReference type="EMBL" id="VFK51413.1"/>
    </source>
</evidence>
<name>A0A450ZW59_9GAMM</name>
<organism evidence="3">
    <name type="scientific">Candidatus Kentrum sp. TUN</name>
    <dbReference type="NCBI Taxonomy" id="2126343"/>
    <lineage>
        <taxon>Bacteria</taxon>
        <taxon>Pseudomonadati</taxon>
        <taxon>Pseudomonadota</taxon>
        <taxon>Gammaproteobacteria</taxon>
        <taxon>Candidatus Kentrum</taxon>
    </lineage>
</organism>
<proteinExistence type="predicted"/>
<evidence type="ECO:0000313" key="3">
    <source>
        <dbReference type="EMBL" id="VFK58015.1"/>
    </source>
</evidence>
<evidence type="ECO:0000313" key="1">
    <source>
        <dbReference type="EMBL" id="VFK50297.1"/>
    </source>
</evidence>
<gene>
    <name evidence="3" type="ORF">BECKTUN1418D_GA0071000_10745</name>
    <name evidence="1" type="ORF">BECKTUN1418E_GA0071001_100212</name>
    <name evidence="2" type="ORF">BECKTUN1418F_GA0071002_100211</name>
</gene>
<reference evidence="3" key="1">
    <citation type="submission" date="2019-02" db="EMBL/GenBank/DDBJ databases">
        <authorList>
            <person name="Gruber-Vodicka R. H."/>
            <person name="Seah K. B. B."/>
        </authorList>
    </citation>
    <scope>NUCLEOTIDE SEQUENCE</scope>
    <source>
        <strain evidence="3">BECK_BY1</strain>
        <strain evidence="1">BECK_BY2</strain>
        <strain evidence="2">BECK_BY3</strain>
    </source>
</reference>
<dbReference type="EMBL" id="CAADFX010000074">
    <property type="protein sequence ID" value="VFK58015.1"/>
    <property type="molecule type" value="Genomic_DNA"/>
</dbReference>